<dbReference type="CDD" id="cd02619">
    <property type="entry name" value="Peptidase_C1"/>
    <property type="match status" value="1"/>
</dbReference>
<evidence type="ECO:0000313" key="3">
    <source>
        <dbReference type="EMBL" id="QHT34683.1"/>
    </source>
</evidence>
<reference evidence="3" key="1">
    <citation type="journal article" date="2020" name="Nature">
        <title>Giant virus diversity and host interactions through global metagenomics.</title>
        <authorList>
            <person name="Schulz F."/>
            <person name="Roux S."/>
            <person name="Paez-Espino D."/>
            <person name="Jungbluth S."/>
            <person name="Walsh D.A."/>
            <person name="Denef V.J."/>
            <person name="McMahon K.D."/>
            <person name="Konstantinidis K.T."/>
            <person name="Eloe-Fadrosh E.A."/>
            <person name="Kyrpides N.C."/>
            <person name="Woyke T."/>
        </authorList>
    </citation>
    <scope>NUCLEOTIDE SEQUENCE</scope>
    <source>
        <strain evidence="3">GVMAG-M-3300009163-63</strain>
    </source>
</reference>
<dbReference type="Pfam" id="PF00112">
    <property type="entry name" value="Peptidase_C1"/>
    <property type="match status" value="1"/>
</dbReference>
<dbReference type="InterPro" id="IPR000668">
    <property type="entry name" value="Peptidase_C1A_C"/>
</dbReference>
<organism evidence="3">
    <name type="scientific">viral metagenome</name>
    <dbReference type="NCBI Taxonomy" id="1070528"/>
    <lineage>
        <taxon>unclassified sequences</taxon>
        <taxon>metagenomes</taxon>
        <taxon>organismal metagenomes</taxon>
    </lineage>
</organism>
<dbReference type="PANTHER" id="PTHR12411">
    <property type="entry name" value="CYSTEINE PROTEASE FAMILY C1-RELATED"/>
    <property type="match status" value="1"/>
</dbReference>
<sequence>MKWKPPANPIHAMKGRKSRILIRWKQRPQIVVSSSLPPVAPTVTIPFEFGLGWNHEAEGVYEDPLTVKHSHDDDDELALGVGIDDDVDLRKRQFTDKQGKNVKFPEAYDQGGLGSCTANALAFCYQFDMLNEVISFGPGKTSIPSRLFIYYYERAIEGSISNNNKHTGAKLSDGINNVLYTKGVCSEDDWRYYDDDDTYQIEPDLNAINNAKFHKIISQTDPFIALYPSVENLKINLRKGFPIAFGFKVFQSFMYKLPYKDQIPAVFTTMPIPVYGEKIMGGHAVVLVGFKDKEKVFIVRNSWGKYWGENGYFYMPYEIIEGNYIDPNVDPNDDKKFKRYTSDFWSITEVS</sequence>
<dbReference type="EMBL" id="MN739005">
    <property type="protein sequence ID" value="QHT34683.1"/>
    <property type="molecule type" value="Genomic_DNA"/>
</dbReference>
<protein>
    <recommendedName>
        <fullName evidence="2">Peptidase C1A papain C-terminal domain-containing protein</fullName>
    </recommendedName>
</protein>
<accession>A0A6C0F202</accession>
<name>A0A6C0F202_9ZZZZ</name>
<dbReference type="GO" id="GO:0006508">
    <property type="term" value="P:proteolysis"/>
    <property type="evidence" value="ECO:0007669"/>
    <property type="project" value="InterPro"/>
</dbReference>
<dbReference type="SMART" id="SM00645">
    <property type="entry name" value="Pept_C1"/>
    <property type="match status" value="1"/>
</dbReference>
<dbReference type="SUPFAM" id="SSF54001">
    <property type="entry name" value="Cysteine proteinases"/>
    <property type="match status" value="1"/>
</dbReference>
<dbReference type="InterPro" id="IPR013128">
    <property type="entry name" value="Peptidase_C1A"/>
</dbReference>
<feature type="domain" description="Peptidase C1A papain C-terminal" evidence="2">
    <location>
        <begin position="83"/>
        <end position="320"/>
    </location>
</feature>
<dbReference type="AlphaFoldDB" id="A0A6C0F202"/>
<evidence type="ECO:0000256" key="1">
    <source>
        <dbReference type="ARBA" id="ARBA00008455"/>
    </source>
</evidence>
<evidence type="ECO:0000259" key="2">
    <source>
        <dbReference type="SMART" id="SM00645"/>
    </source>
</evidence>
<dbReference type="Gene3D" id="3.90.70.10">
    <property type="entry name" value="Cysteine proteinases"/>
    <property type="match status" value="1"/>
</dbReference>
<dbReference type="GO" id="GO:0008234">
    <property type="term" value="F:cysteine-type peptidase activity"/>
    <property type="evidence" value="ECO:0007669"/>
    <property type="project" value="InterPro"/>
</dbReference>
<proteinExistence type="inferred from homology"/>
<dbReference type="InterPro" id="IPR038765">
    <property type="entry name" value="Papain-like_cys_pep_sf"/>
</dbReference>
<comment type="similarity">
    <text evidence="1">Belongs to the peptidase C1 family.</text>
</comment>